<keyword evidence="3" id="KW-1185">Reference proteome</keyword>
<proteinExistence type="predicted"/>
<accession>A0A3N0XNF8</accession>
<feature type="compositionally biased region" description="Polar residues" evidence="1">
    <location>
        <begin position="131"/>
        <end position="151"/>
    </location>
</feature>
<feature type="region of interest" description="Disordered" evidence="1">
    <location>
        <begin position="128"/>
        <end position="151"/>
    </location>
</feature>
<evidence type="ECO:0000313" key="2">
    <source>
        <dbReference type="EMBL" id="ROI68635.1"/>
    </source>
</evidence>
<gene>
    <name evidence="2" type="ORF">DPX16_2115</name>
</gene>
<dbReference type="AlphaFoldDB" id="A0A3N0XNF8"/>
<feature type="region of interest" description="Disordered" evidence="1">
    <location>
        <begin position="1"/>
        <end position="35"/>
    </location>
</feature>
<sequence length="151" mass="16839">MDDRDGRDHSDQKHGERQQTRGVERINRRGRQREKWAGRAAQLQSRRFRHRKVSTQRAHRCGRYADRSGPCWRTHTHTLALPSDSCTLAIYISPAHLAEACLPSPAAQGPAGLQTADRVRSTRGAVIRRCPSSQSTGADGTPQLSCLDSDE</sequence>
<dbReference type="Proteomes" id="UP000281406">
    <property type="component" value="Unassembled WGS sequence"/>
</dbReference>
<evidence type="ECO:0000256" key="1">
    <source>
        <dbReference type="SAM" id="MobiDB-lite"/>
    </source>
</evidence>
<dbReference type="EMBL" id="RJVU01069573">
    <property type="protein sequence ID" value="ROI68635.1"/>
    <property type="molecule type" value="Genomic_DNA"/>
</dbReference>
<comment type="caution">
    <text evidence="2">The sequence shown here is derived from an EMBL/GenBank/DDBJ whole genome shotgun (WGS) entry which is preliminary data.</text>
</comment>
<protein>
    <submittedName>
        <fullName evidence="2">Uncharacterized protein</fullName>
    </submittedName>
</protein>
<name>A0A3N0XNF8_ANAGA</name>
<organism evidence="2 3">
    <name type="scientific">Anabarilius grahami</name>
    <name type="common">Kanglang fish</name>
    <name type="synonym">Barilius grahami</name>
    <dbReference type="NCBI Taxonomy" id="495550"/>
    <lineage>
        <taxon>Eukaryota</taxon>
        <taxon>Metazoa</taxon>
        <taxon>Chordata</taxon>
        <taxon>Craniata</taxon>
        <taxon>Vertebrata</taxon>
        <taxon>Euteleostomi</taxon>
        <taxon>Actinopterygii</taxon>
        <taxon>Neopterygii</taxon>
        <taxon>Teleostei</taxon>
        <taxon>Ostariophysi</taxon>
        <taxon>Cypriniformes</taxon>
        <taxon>Xenocyprididae</taxon>
        <taxon>Xenocypridinae</taxon>
        <taxon>Xenocypridinae incertae sedis</taxon>
        <taxon>Anabarilius</taxon>
    </lineage>
</organism>
<reference evidence="2 3" key="1">
    <citation type="submission" date="2018-10" db="EMBL/GenBank/DDBJ databases">
        <title>Genome assembly for a Yunnan-Guizhou Plateau 3E fish, Anabarilius grahami (Regan), and its evolutionary and genetic applications.</title>
        <authorList>
            <person name="Jiang W."/>
        </authorList>
    </citation>
    <scope>NUCLEOTIDE SEQUENCE [LARGE SCALE GENOMIC DNA]</scope>
    <source>
        <strain evidence="2">AG-KIZ</strain>
        <tissue evidence="2">Muscle</tissue>
    </source>
</reference>
<evidence type="ECO:0000313" key="3">
    <source>
        <dbReference type="Proteomes" id="UP000281406"/>
    </source>
</evidence>